<evidence type="ECO:0000313" key="1">
    <source>
        <dbReference type="EMBL" id="ARW61408.1"/>
    </source>
</evidence>
<keyword evidence="1" id="KW-0934">Plastid</keyword>
<gene>
    <name evidence="1" type="primary">orf37</name>
</gene>
<proteinExistence type="predicted"/>
<geneLocation type="chloroplast" evidence="1"/>
<organism evidence="1">
    <name type="scientific">Caloglossa intermedia</name>
    <dbReference type="NCBI Taxonomy" id="100879"/>
    <lineage>
        <taxon>Eukaryota</taxon>
        <taxon>Rhodophyta</taxon>
        <taxon>Florideophyceae</taxon>
        <taxon>Rhodymeniophycidae</taxon>
        <taxon>Ceramiales</taxon>
        <taxon>Delesseriaceae</taxon>
        <taxon>Caloglossa</taxon>
    </lineage>
</organism>
<dbReference type="GeneID" id="33354448"/>
<name>A0A1Z1M5Q3_9FLOR</name>
<dbReference type="EMBL" id="MF101418">
    <property type="protein sequence ID" value="ARW61408.1"/>
    <property type="molecule type" value="Genomic_DNA"/>
</dbReference>
<sequence>MFSQKYLFSENIGDIARFSILYSLILYNLVDLLKTII</sequence>
<protein>
    <submittedName>
        <fullName evidence="1">Uncharacterized protein</fullName>
    </submittedName>
</protein>
<accession>A0A1Z1M5Q3</accession>
<dbReference type="AlphaFoldDB" id="A0A1Z1M5Q3"/>
<dbReference type="RefSeq" id="YP_009392846.1">
    <property type="nucleotide sequence ID" value="NC_035265.1"/>
</dbReference>
<reference evidence="1" key="1">
    <citation type="journal article" date="2017" name="J. Phycol.">
        <title>Analysis of chloroplast genomes and a supermatrix inform reclassification of the Rhodomelaceae (Rhodophyta).</title>
        <authorList>
            <person name="Diaz-Tapia P."/>
            <person name="Maggs C.A."/>
            <person name="West J.A."/>
            <person name="Verbruggen H."/>
        </authorList>
    </citation>
    <scope>NUCLEOTIDE SEQUENCE</scope>
    <source>
        <strain evidence="1">JW3535</strain>
    </source>
</reference>
<keyword evidence="1" id="KW-0150">Chloroplast</keyword>